<dbReference type="EMBL" id="GBXM01043943">
    <property type="protein sequence ID" value="JAH64634.1"/>
    <property type="molecule type" value="Transcribed_RNA"/>
</dbReference>
<sequence>MTWVNCVFLRALMILQSWGLVGHRRLDVEMLKLNALRTFLLVGIVQTVYTLRLF</sequence>
<proteinExistence type="predicted"/>
<reference evidence="2" key="1">
    <citation type="submission" date="2014-11" db="EMBL/GenBank/DDBJ databases">
        <authorList>
            <person name="Amaro Gonzalez C."/>
        </authorList>
    </citation>
    <scope>NUCLEOTIDE SEQUENCE</scope>
</reference>
<reference evidence="2" key="2">
    <citation type="journal article" date="2015" name="Fish Shellfish Immunol.">
        <title>Early steps in the European eel (Anguilla anguilla)-Vibrio vulnificus interaction in the gills: Role of the RtxA13 toxin.</title>
        <authorList>
            <person name="Callol A."/>
            <person name="Pajuelo D."/>
            <person name="Ebbesson L."/>
            <person name="Teles M."/>
            <person name="MacKenzie S."/>
            <person name="Amaro C."/>
        </authorList>
    </citation>
    <scope>NUCLEOTIDE SEQUENCE</scope>
</reference>
<dbReference type="AlphaFoldDB" id="A0A0E9UFJ0"/>
<name>A0A0E9UFJ0_ANGAN</name>
<organism evidence="2">
    <name type="scientific">Anguilla anguilla</name>
    <name type="common">European freshwater eel</name>
    <name type="synonym">Muraena anguilla</name>
    <dbReference type="NCBI Taxonomy" id="7936"/>
    <lineage>
        <taxon>Eukaryota</taxon>
        <taxon>Metazoa</taxon>
        <taxon>Chordata</taxon>
        <taxon>Craniata</taxon>
        <taxon>Vertebrata</taxon>
        <taxon>Euteleostomi</taxon>
        <taxon>Actinopterygii</taxon>
        <taxon>Neopterygii</taxon>
        <taxon>Teleostei</taxon>
        <taxon>Anguilliformes</taxon>
        <taxon>Anguillidae</taxon>
        <taxon>Anguilla</taxon>
    </lineage>
</organism>
<keyword evidence="1" id="KW-1133">Transmembrane helix</keyword>
<keyword evidence="1" id="KW-0812">Transmembrane</keyword>
<evidence type="ECO:0000256" key="1">
    <source>
        <dbReference type="SAM" id="Phobius"/>
    </source>
</evidence>
<protein>
    <submittedName>
        <fullName evidence="2">Uncharacterized protein</fullName>
    </submittedName>
</protein>
<keyword evidence="1" id="KW-0472">Membrane</keyword>
<feature type="transmembrane region" description="Helical" evidence="1">
    <location>
        <begin position="35"/>
        <end position="53"/>
    </location>
</feature>
<evidence type="ECO:0000313" key="2">
    <source>
        <dbReference type="EMBL" id="JAH64634.1"/>
    </source>
</evidence>
<accession>A0A0E9UFJ0</accession>